<feature type="domain" description="Zinc finger CGNR" evidence="1">
    <location>
        <begin position="127"/>
        <end position="168"/>
    </location>
</feature>
<evidence type="ECO:0000313" key="2">
    <source>
        <dbReference type="EMBL" id="KAA1419925.1"/>
    </source>
</evidence>
<sequence>MLLPLEPDDVVVLVNEWGTAPRVEAGEAAQAYPPVSLVVPPDTVRFDDAALTGIADLLHPVFAAPSSAERVRLMDDLLARAGTTVRLALADDQVTAEWRPADRSDSLLVAALRTLHDMLVERGLDAIGTCDADACVDVWIDRPRGRPRRYCSDTCSGRARVTAFRRRRREERP</sequence>
<dbReference type="PANTHER" id="PTHR35525:SF3">
    <property type="entry name" value="BLL6575 PROTEIN"/>
    <property type="match status" value="1"/>
</dbReference>
<dbReference type="RefSeq" id="WP_149771148.1">
    <property type="nucleotide sequence ID" value="NZ_VDFQ02000006.1"/>
</dbReference>
<evidence type="ECO:0000313" key="3">
    <source>
        <dbReference type="Proteomes" id="UP000307768"/>
    </source>
</evidence>
<dbReference type="Pfam" id="PF11706">
    <property type="entry name" value="zf-CGNR"/>
    <property type="match status" value="1"/>
</dbReference>
<proteinExistence type="predicted"/>
<dbReference type="EMBL" id="VDFQ02000006">
    <property type="protein sequence ID" value="KAA1419925.1"/>
    <property type="molecule type" value="Genomic_DNA"/>
</dbReference>
<organism evidence="2 3">
    <name type="scientific">Mumia zhuanghuii</name>
    <dbReference type="NCBI Taxonomy" id="2585211"/>
    <lineage>
        <taxon>Bacteria</taxon>
        <taxon>Bacillati</taxon>
        <taxon>Actinomycetota</taxon>
        <taxon>Actinomycetes</taxon>
        <taxon>Propionibacteriales</taxon>
        <taxon>Nocardioidaceae</taxon>
        <taxon>Mumia</taxon>
    </lineage>
</organism>
<dbReference type="InterPro" id="IPR010852">
    <property type="entry name" value="ABATE"/>
</dbReference>
<dbReference type="SUPFAM" id="SSF160904">
    <property type="entry name" value="Jann2411-like"/>
    <property type="match status" value="1"/>
</dbReference>
<dbReference type="Proteomes" id="UP000307768">
    <property type="component" value="Unassembled WGS sequence"/>
</dbReference>
<dbReference type="PANTHER" id="PTHR35525">
    <property type="entry name" value="BLL6575 PROTEIN"/>
    <property type="match status" value="1"/>
</dbReference>
<gene>
    <name evidence="2" type="ORF">FE697_018690</name>
</gene>
<dbReference type="Gene3D" id="1.10.3300.10">
    <property type="entry name" value="Jann2411-like domain"/>
    <property type="match status" value="1"/>
</dbReference>
<reference evidence="2 3" key="1">
    <citation type="submission" date="2019-09" db="EMBL/GenBank/DDBJ databases">
        <title>Mumia zhuanghuii sp. nov. isolated from the intestinal contents of plateau pika (Ochotona curzoniae) in the Qinghai-Tibet plateau of China.</title>
        <authorList>
            <person name="Tian Z."/>
        </authorList>
    </citation>
    <scope>NUCLEOTIDE SEQUENCE [LARGE SCALE GENOMIC DNA]</scope>
    <source>
        <strain evidence="3">350</strain>
    </source>
</reference>
<comment type="caution">
    <text evidence="2">The sequence shown here is derived from an EMBL/GenBank/DDBJ whole genome shotgun (WGS) entry which is preliminary data.</text>
</comment>
<dbReference type="OrthoDB" id="3531194at2"/>
<dbReference type="AlphaFoldDB" id="A0A5Q6RPH2"/>
<evidence type="ECO:0000259" key="1">
    <source>
        <dbReference type="Pfam" id="PF11706"/>
    </source>
</evidence>
<dbReference type="InterPro" id="IPR023286">
    <property type="entry name" value="ABATE_dom_sf"/>
</dbReference>
<name>A0A5Q6RPH2_9ACTN</name>
<dbReference type="InterPro" id="IPR021005">
    <property type="entry name" value="Znf_CGNR"/>
</dbReference>
<protein>
    <submittedName>
        <fullName evidence="2">CGNR zinc finger domain-containing protein</fullName>
    </submittedName>
</protein>
<accession>A0A5Q6RPH2</accession>